<name>A0A0E0FUX6_ORYNI</name>
<reference evidence="3" key="2">
    <citation type="submission" date="2018-04" db="EMBL/GenBank/DDBJ databases">
        <title>OnivRS2 (Oryza nivara Reference Sequence Version 2).</title>
        <authorList>
            <person name="Zhang J."/>
            <person name="Kudrna D."/>
            <person name="Lee S."/>
            <person name="Talag J."/>
            <person name="Rajasekar S."/>
            <person name="Welchert J."/>
            <person name="Hsing Y.-I."/>
            <person name="Wing R.A."/>
        </authorList>
    </citation>
    <scope>NUCLEOTIDE SEQUENCE [LARGE SCALE GENOMIC DNA]</scope>
</reference>
<feature type="compositionally biased region" description="Basic and acidic residues" evidence="1">
    <location>
        <begin position="1"/>
        <end position="13"/>
    </location>
</feature>
<reference evidence="3" key="1">
    <citation type="submission" date="2015-04" db="UniProtKB">
        <authorList>
            <consortium name="EnsemblPlants"/>
        </authorList>
    </citation>
    <scope>IDENTIFICATION</scope>
    <source>
        <strain evidence="3">SL10</strain>
    </source>
</reference>
<evidence type="ECO:0000256" key="1">
    <source>
        <dbReference type="SAM" id="MobiDB-lite"/>
    </source>
</evidence>
<keyword evidence="2" id="KW-1133">Transmembrane helix</keyword>
<dbReference type="EnsemblPlants" id="ONIVA01G40090.1">
    <property type="protein sequence ID" value="ONIVA01G40090.1"/>
    <property type="gene ID" value="ONIVA01G40090"/>
</dbReference>
<protein>
    <submittedName>
        <fullName evidence="3">Uncharacterized protein</fullName>
    </submittedName>
</protein>
<feature type="region of interest" description="Disordered" evidence="1">
    <location>
        <begin position="1"/>
        <end position="20"/>
    </location>
</feature>
<organism evidence="3">
    <name type="scientific">Oryza nivara</name>
    <name type="common">Indian wild rice</name>
    <name type="synonym">Oryza sativa f. spontanea</name>
    <dbReference type="NCBI Taxonomy" id="4536"/>
    <lineage>
        <taxon>Eukaryota</taxon>
        <taxon>Viridiplantae</taxon>
        <taxon>Streptophyta</taxon>
        <taxon>Embryophyta</taxon>
        <taxon>Tracheophyta</taxon>
        <taxon>Spermatophyta</taxon>
        <taxon>Magnoliopsida</taxon>
        <taxon>Liliopsida</taxon>
        <taxon>Poales</taxon>
        <taxon>Poaceae</taxon>
        <taxon>BOP clade</taxon>
        <taxon>Oryzoideae</taxon>
        <taxon>Oryzeae</taxon>
        <taxon>Oryzinae</taxon>
        <taxon>Oryza</taxon>
    </lineage>
</organism>
<evidence type="ECO:0000256" key="2">
    <source>
        <dbReference type="SAM" id="Phobius"/>
    </source>
</evidence>
<feature type="transmembrane region" description="Helical" evidence="2">
    <location>
        <begin position="72"/>
        <end position="91"/>
    </location>
</feature>
<accession>A0A0E0FUX6</accession>
<evidence type="ECO:0000313" key="3">
    <source>
        <dbReference type="EnsemblPlants" id="ONIVA01G40090.1"/>
    </source>
</evidence>
<dbReference type="OMA" id="CRWMCAV"/>
<sequence>MEAGLAREARPAVEEATSARGRSCRWMCAVFVARRLAGGGCRCSDPTWRQRLSGGGLLRSVTLSGSRSGASLLPGLCVGTVGVWVAVYFFFFPGYDPPGL</sequence>
<evidence type="ECO:0000313" key="4">
    <source>
        <dbReference type="Proteomes" id="UP000006591"/>
    </source>
</evidence>
<dbReference type="HOGENOM" id="CLU_152200_0_0_1"/>
<keyword evidence="4" id="KW-1185">Reference proteome</keyword>
<proteinExistence type="predicted"/>
<dbReference type="Proteomes" id="UP000006591">
    <property type="component" value="Chromosome 1"/>
</dbReference>
<dbReference type="AlphaFoldDB" id="A0A0E0FUX6"/>
<keyword evidence="2" id="KW-0472">Membrane</keyword>
<keyword evidence="2" id="KW-0812">Transmembrane</keyword>
<dbReference type="Gramene" id="ONIVA01G40090.1">
    <property type="protein sequence ID" value="ONIVA01G40090.1"/>
    <property type="gene ID" value="ONIVA01G40090"/>
</dbReference>